<organism evidence="1 2">
    <name type="scientific">Campylobacter hyointestinalis subsp. hyointestinalis</name>
    <dbReference type="NCBI Taxonomy" id="91352"/>
    <lineage>
        <taxon>Bacteria</taxon>
        <taxon>Pseudomonadati</taxon>
        <taxon>Campylobacterota</taxon>
        <taxon>Epsilonproteobacteria</taxon>
        <taxon>Campylobacterales</taxon>
        <taxon>Campylobacteraceae</taxon>
        <taxon>Campylobacter</taxon>
    </lineage>
</organism>
<evidence type="ECO:0008006" key="3">
    <source>
        <dbReference type="Google" id="ProtNLM"/>
    </source>
</evidence>
<protein>
    <recommendedName>
        <fullName evidence="3">HD domain-containing protein</fullName>
    </recommendedName>
</protein>
<gene>
    <name evidence="1" type="ORF">ERS686654_02067</name>
</gene>
<name>A0A0S4SUB0_CAMHY</name>
<dbReference type="SUPFAM" id="SSF109604">
    <property type="entry name" value="HD-domain/PDEase-like"/>
    <property type="match status" value="1"/>
</dbReference>
<dbReference type="Gene3D" id="1.10.3210.10">
    <property type="entry name" value="Hypothetical protein af1432"/>
    <property type="match status" value="1"/>
</dbReference>
<dbReference type="RefSeq" id="WP_059435511.1">
    <property type="nucleotide sequence ID" value="NZ_FAVB01000007.1"/>
</dbReference>
<accession>A0A0S4SUB0</accession>
<reference evidence="1 2" key="1">
    <citation type="submission" date="2015-11" db="EMBL/GenBank/DDBJ databases">
        <authorList>
            <consortium name="Pathogen Informatics"/>
        </authorList>
    </citation>
    <scope>NUCLEOTIDE SEQUENCE [LARGE SCALE GENOMIC DNA]</scope>
    <source>
        <strain evidence="1 2">006A-0059</strain>
    </source>
</reference>
<keyword evidence="2" id="KW-1185">Reference proteome</keyword>
<comment type="caution">
    <text evidence="1">The sequence shown here is derived from an EMBL/GenBank/DDBJ whole genome shotgun (WGS) entry which is preliminary data.</text>
</comment>
<dbReference type="AlphaFoldDB" id="A0A0S4SUB0"/>
<proteinExistence type="predicted"/>
<sequence length="204" mass="24138">MSDIQIDSQILRYEKKYLLDFLETMKILKPEFGIKIERIGDLAVQIAKELNFYDDNLLFASYYANIGFLALDQYLDSFSGNQEQKQELLKQHLYYGADFCKRKKLFSSAEMIMQHHNLPNGEGYFEIIVKDKQIATIQIADSYIGMVCPTRHRPPLSIEYSISQIIRPYLKTRVFEDYEIETIKNILNSFYKERIEIKKDKNEF</sequence>
<evidence type="ECO:0000313" key="1">
    <source>
        <dbReference type="EMBL" id="CUU90066.1"/>
    </source>
</evidence>
<dbReference type="Proteomes" id="UP000052237">
    <property type="component" value="Unassembled WGS sequence"/>
</dbReference>
<evidence type="ECO:0000313" key="2">
    <source>
        <dbReference type="Proteomes" id="UP000052237"/>
    </source>
</evidence>
<dbReference type="EMBL" id="FAVB01000007">
    <property type="protein sequence ID" value="CUU90066.1"/>
    <property type="molecule type" value="Genomic_DNA"/>
</dbReference>